<reference evidence="2" key="1">
    <citation type="journal article" date="2021" name="PeerJ">
        <title>Extensive microbial diversity within the chicken gut microbiome revealed by metagenomics and culture.</title>
        <authorList>
            <person name="Gilroy R."/>
            <person name="Ravi A."/>
            <person name="Getino M."/>
            <person name="Pursley I."/>
            <person name="Horton D.L."/>
            <person name="Alikhan N.F."/>
            <person name="Baker D."/>
            <person name="Gharbi K."/>
            <person name="Hall N."/>
            <person name="Watson M."/>
            <person name="Adriaenssens E.M."/>
            <person name="Foster-Nyarko E."/>
            <person name="Jarju S."/>
            <person name="Secka A."/>
            <person name="Antonio M."/>
            <person name="Oren A."/>
            <person name="Chaudhuri R.R."/>
            <person name="La Ragione R."/>
            <person name="Hildebrand F."/>
            <person name="Pallen M.J."/>
        </authorList>
    </citation>
    <scope>NUCLEOTIDE SEQUENCE</scope>
    <source>
        <strain evidence="2">4376</strain>
    </source>
</reference>
<feature type="compositionally biased region" description="Basic residues" evidence="1">
    <location>
        <begin position="48"/>
        <end position="64"/>
    </location>
</feature>
<dbReference type="EMBL" id="DXFZ01000053">
    <property type="protein sequence ID" value="HIW95712.1"/>
    <property type="molecule type" value="Genomic_DNA"/>
</dbReference>
<feature type="region of interest" description="Disordered" evidence="1">
    <location>
        <begin position="1"/>
        <end position="75"/>
    </location>
</feature>
<feature type="compositionally biased region" description="Polar residues" evidence="1">
    <location>
        <begin position="1"/>
        <end position="24"/>
    </location>
</feature>
<reference evidence="2" key="2">
    <citation type="submission" date="2021-04" db="EMBL/GenBank/DDBJ databases">
        <authorList>
            <person name="Gilroy R."/>
        </authorList>
    </citation>
    <scope>NUCLEOTIDE SEQUENCE</scope>
    <source>
        <strain evidence="2">4376</strain>
    </source>
</reference>
<comment type="caution">
    <text evidence="2">The sequence shown here is derived from an EMBL/GenBank/DDBJ whole genome shotgun (WGS) entry which is preliminary data.</text>
</comment>
<proteinExistence type="predicted"/>
<name>A0A9D1UPX3_9CORY</name>
<accession>A0A9D1UPX3</accession>
<evidence type="ECO:0000256" key="1">
    <source>
        <dbReference type="SAM" id="MobiDB-lite"/>
    </source>
</evidence>
<dbReference type="Proteomes" id="UP000824189">
    <property type="component" value="Unassembled WGS sequence"/>
</dbReference>
<dbReference type="AlphaFoldDB" id="A0A9D1UPX3"/>
<sequence length="93" mass="9899">SSRSSNNPYRISPGTPSNLGTRSNPASRAPLPRPRPGLLPRPTPASSGKRRRPGTLRSSRHAPRQRVPLQPSHHATACLGVRGWRGGRGGVAV</sequence>
<protein>
    <submittedName>
        <fullName evidence="2">Uncharacterized protein</fullName>
    </submittedName>
</protein>
<organism evidence="2 3">
    <name type="scientific">Candidatus Corynebacterium gallistercoris</name>
    <dbReference type="NCBI Taxonomy" id="2838530"/>
    <lineage>
        <taxon>Bacteria</taxon>
        <taxon>Bacillati</taxon>
        <taxon>Actinomycetota</taxon>
        <taxon>Actinomycetes</taxon>
        <taxon>Mycobacteriales</taxon>
        <taxon>Corynebacteriaceae</taxon>
        <taxon>Corynebacterium</taxon>
    </lineage>
</organism>
<feature type="compositionally biased region" description="Pro residues" evidence="1">
    <location>
        <begin position="31"/>
        <end position="43"/>
    </location>
</feature>
<gene>
    <name evidence="2" type="ORF">H9867_04415</name>
</gene>
<feature type="non-terminal residue" evidence="2">
    <location>
        <position position="1"/>
    </location>
</feature>
<evidence type="ECO:0000313" key="2">
    <source>
        <dbReference type="EMBL" id="HIW95712.1"/>
    </source>
</evidence>
<evidence type="ECO:0000313" key="3">
    <source>
        <dbReference type="Proteomes" id="UP000824189"/>
    </source>
</evidence>